<keyword evidence="3" id="KW-0479">Metal-binding</keyword>
<keyword evidence="5" id="KW-0547">Nucleotide-binding</keyword>
<evidence type="ECO:0000259" key="18">
    <source>
        <dbReference type="PROSITE" id="PS50893"/>
    </source>
</evidence>
<keyword evidence="7" id="KW-0228">DNA excision</keyword>
<dbReference type="InterPro" id="IPR041552">
    <property type="entry name" value="UvrA_DNA-bd"/>
</dbReference>
<evidence type="ECO:0000256" key="1">
    <source>
        <dbReference type="ARBA" id="ARBA00004496"/>
    </source>
</evidence>
<keyword evidence="13" id="KW-0234">DNA repair</keyword>
<dbReference type="Gene3D" id="3.30.190.20">
    <property type="match status" value="1"/>
</dbReference>
<keyword evidence="9" id="KW-0862">Zinc</keyword>
<evidence type="ECO:0000256" key="10">
    <source>
        <dbReference type="ARBA" id="ARBA00022840"/>
    </source>
</evidence>
<sequence>MPDAATSPAAACAVSPPAAAEPIVIRGARVHNLRNITVAIPYEKLTVITGVSGSGKSSLAFDTLYAEGYRRYVESLSAYARQFLERLPKPDVDEITGICPAIAVQQRNQTRQPRSTVATQTEIYDYLRLLYARIGEVFCHQCGARVRRDTPQSVVGDVMRELPEGARLYVTFPLLTTPPAGTAAKSGAKPGARGRKSPARGSGAVAREQTVAHLMRCLQRGFRRLLVGGQPLELNTPDDFPHPTLDGVEVIADRLVVRAADVSRLTESVEMAFREGNGEMAVHVVMPQPATLRFGERFACKACRLDYPAPEPSLFSFNSPYGACPTCQGFGSTIGVDMAKVIPDPGRSLAEGAIDPFEKPQLDWAKRELRAMCRRQGIPWQTPFRRLTAEQQRLVIEGEPQGDWPGVNGVFAWLETKKYKLYVRVLLARYRGYTVCPDCHGGRLRREACAVQVGGRNLPAVVGLSIRAALDWFSALPEQLGPEARVIARRLLEEITSRLRFLCEVGLDYLTLDRMASTLSGGEAQRMQLATHLGAAMTGALYVLDEPSIGLHPRDTARLIGALERLRDGGNTVVVVEHDEATIRAADYVVDIGPGAGERGGEVVFQGPQEALLRDERSLTAAYLRGDRRIPVPKTRRPWRQAIHLQGAAVHNLKHIGVTIPLGVLTCVTGVSGSGKSTLVHEVLCPALASPEAAASVCTSVEGQEHITRTIVVDQSPIGRSSRSNPATYIKAYDAIREAFAQTREAQQAGFGPGHFSFNIAGGRCEACQGAGTVTVEMQFLADVELPCETCGGKRFKPEILDIRFRGKNIDDVLHLTVSEALTHFAGLRKVTDRLRWLAEVGLGYLRLGQPATTLSGGEAQRLKLAAHLSEGAGQGTLFVFDEPTTGLHVADVAVLLQVFERLLASGASLVVIEHNLEVIKTADWIIDLGPEGGEGGGEVVATGTPEDIAAVPASHTGRFLRQVLSGA</sequence>
<comment type="subcellular location">
    <subcellularLocation>
        <location evidence="1">Cytoplasm</location>
    </subcellularLocation>
</comment>
<dbReference type="NCBIfam" id="TIGR00630">
    <property type="entry name" value="uvra"/>
    <property type="match status" value="1"/>
</dbReference>
<dbReference type="PANTHER" id="PTHR43152">
    <property type="entry name" value="UVRABC SYSTEM PROTEIN A"/>
    <property type="match status" value="1"/>
</dbReference>
<keyword evidence="4" id="KW-0677">Repeat</keyword>
<dbReference type="InterPro" id="IPR004602">
    <property type="entry name" value="UvrA"/>
</dbReference>
<dbReference type="Proteomes" id="UP000677668">
    <property type="component" value="Chromosome 1"/>
</dbReference>
<organism evidence="19 20">
    <name type="scientific">Chloracidobacterium sp. N</name>
    <dbReference type="NCBI Taxonomy" id="2821540"/>
    <lineage>
        <taxon>Bacteria</taxon>
        <taxon>Pseudomonadati</taxon>
        <taxon>Acidobacteriota</taxon>
        <taxon>Terriglobia</taxon>
        <taxon>Terriglobales</taxon>
        <taxon>Acidobacteriaceae</taxon>
        <taxon>Chloracidobacterium</taxon>
        <taxon>Chloracidobacterium aggregatum</taxon>
    </lineage>
</organism>
<dbReference type="Gene3D" id="1.10.8.280">
    <property type="entry name" value="ABC transporter ATPase domain-like"/>
    <property type="match status" value="1"/>
</dbReference>
<evidence type="ECO:0000256" key="12">
    <source>
        <dbReference type="ARBA" id="ARBA00023125"/>
    </source>
</evidence>
<feature type="region of interest" description="Disordered" evidence="17">
    <location>
        <begin position="180"/>
        <end position="205"/>
    </location>
</feature>
<evidence type="ECO:0000256" key="13">
    <source>
        <dbReference type="ARBA" id="ARBA00023204"/>
    </source>
</evidence>
<evidence type="ECO:0000256" key="8">
    <source>
        <dbReference type="ARBA" id="ARBA00022771"/>
    </source>
</evidence>
<evidence type="ECO:0000256" key="3">
    <source>
        <dbReference type="ARBA" id="ARBA00022723"/>
    </source>
</evidence>
<keyword evidence="8" id="KW-0863">Zinc-finger</keyword>
<keyword evidence="20" id="KW-1185">Reference proteome</keyword>
<dbReference type="SUPFAM" id="SSF52540">
    <property type="entry name" value="P-loop containing nucleoside triphosphate hydrolases"/>
    <property type="match status" value="2"/>
</dbReference>
<dbReference type="EMBL" id="CP072642">
    <property type="protein sequence ID" value="QUV93519.1"/>
    <property type="molecule type" value="Genomic_DNA"/>
</dbReference>
<evidence type="ECO:0000313" key="19">
    <source>
        <dbReference type="EMBL" id="QUV93519.1"/>
    </source>
</evidence>
<name>A0ABX8AXV6_9BACT</name>
<evidence type="ECO:0000256" key="14">
    <source>
        <dbReference type="ARBA" id="ARBA00038000"/>
    </source>
</evidence>
<evidence type="ECO:0000256" key="9">
    <source>
        <dbReference type="ARBA" id="ARBA00022833"/>
    </source>
</evidence>
<dbReference type="PROSITE" id="PS50893">
    <property type="entry name" value="ABC_TRANSPORTER_2"/>
    <property type="match status" value="1"/>
</dbReference>
<evidence type="ECO:0000256" key="6">
    <source>
        <dbReference type="ARBA" id="ARBA00022763"/>
    </source>
</evidence>
<dbReference type="InterPro" id="IPR041102">
    <property type="entry name" value="UvrA_inter"/>
</dbReference>
<protein>
    <recommendedName>
        <fullName evidence="15">UvrABC system protein A</fullName>
    </recommendedName>
    <alternativeName>
        <fullName evidence="16">Excinuclease ABC subunit A</fullName>
    </alternativeName>
</protein>
<evidence type="ECO:0000256" key="4">
    <source>
        <dbReference type="ARBA" id="ARBA00022737"/>
    </source>
</evidence>
<evidence type="ECO:0000256" key="2">
    <source>
        <dbReference type="ARBA" id="ARBA00022490"/>
    </source>
</evidence>
<dbReference type="InterPro" id="IPR027417">
    <property type="entry name" value="P-loop_NTPase"/>
</dbReference>
<keyword evidence="12" id="KW-0238">DNA-binding</keyword>
<feature type="domain" description="ABC transporter" evidence="18">
    <location>
        <begin position="627"/>
        <end position="954"/>
    </location>
</feature>
<keyword evidence="6" id="KW-0227">DNA damage</keyword>
<proteinExistence type="inferred from homology"/>
<evidence type="ECO:0000256" key="16">
    <source>
        <dbReference type="ARBA" id="ARBA00042156"/>
    </source>
</evidence>
<evidence type="ECO:0000313" key="20">
    <source>
        <dbReference type="Proteomes" id="UP000677668"/>
    </source>
</evidence>
<dbReference type="RefSeq" id="WP_211421893.1">
    <property type="nucleotide sequence ID" value="NZ_CP072642.1"/>
</dbReference>
<keyword evidence="2" id="KW-0963">Cytoplasm</keyword>
<evidence type="ECO:0000256" key="15">
    <source>
        <dbReference type="ARBA" id="ARBA00039316"/>
    </source>
</evidence>
<dbReference type="Gene3D" id="3.40.50.300">
    <property type="entry name" value="P-loop containing nucleotide triphosphate hydrolases"/>
    <property type="match status" value="3"/>
</dbReference>
<keyword evidence="10" id="KW-0067">ATP-binding</keyword>
<evidence type="ECO:0000256" key="17">
    <source>
        <dbReference type="SAM" id="MobiDB-lite"/>
    </source>
</evidence>
<dbReference type="Gene3D" id="1.20.1580.10">
    <property type="entry name" value="ABC transporter ATPase like domain"/>
    <property type="match status" value="3"/>
</dbReference>
<reference evidence="19 20" key="1">
    <citation type="submission" date="2021-03" db="EMBL/GenBank/DDBJ databases">
        <title>Genomic and phenotypic characterization of Chloracidobacterium isolates provides evidence for multiple species.</title>
        <authorList>
            <person name="Saini M.K."/>
            <person name="Costas A.M.G."/>
            <person name="Tank M."/>
            <person name="Bryant D.A."/>
        </authorList>
    </citation>
    <scope>NUCLEOTIDE SEQUENCE [LARGE SCALE GENOMIC DNA]</scope>
    <source>
        <strain evidence="19 20">N</strain>
    </source>
</reference>
<comment type="similarity">
    <text evidence="14">Belongs to the ABC transporter superfamily. UvrA family.</text>
</comment>
<dbReference type="Pfam" id="PF17755">
    <property type="entry name" value="UvrA_DNA-bind"/>
    <property type="match status" value="1"/>
</dbReference>
<gene>
    <name evidence="19" type="primary">uvrA</name>
    <name evidence="19" type="ORF">J8C05_09080</name>
</gene>
<evidence type="ECO:0000256" key="11">
    <source>
        <dbReference type="ARBA" id="ARBA00022881"/>
    </source>
</evidence>
<dbReference type="InterPro" id="IPR003439">
    <property type="entry name" value="ABC_transporter-like_ATP-bd"/>
</dbReference>
<dbReference type="Pfam" id="PF17760">
    <property type="entry name" value="UvrA_inter"/>
    <property type="match status" value="1"/>
</dbReference>
<evidence type="ECO:0000256" key="7">
    <source>
        <dbReference type="ARBA" id="ARBA00022769"/>
    </source>
</evidence>
<evidence type="ECO:0000256" key="5">
    <source>
        <dbReference type="ARBA" id="ARBA00022741"/>
    </source>
</evidence>
<accession>A0ABX8AXV6</accession>
<dbReference type="PANTHER" id="PTHR43152:SF3">
    <property type="entry name" value="UVRABC SYSTEM PROTEIN A"/>
    <property type="match status" value="1"/>
</dbReference>
<keyword evidence="11" id="KW-0267">Excision nuclease</keyword>